<evidence type="ECO:0000313" key="2">
    <source>
        <dbReference type="EMBL" id="PZO88133.1"/>
    </source>
</evidence>
<dbReference type="EMBL" id="QFNK01000027">
    <property type="protein sequence ID" value="PZO88133.1"/>
    <property type="molecule type" value="Genomic_DNA"/>
</dbReference>
<dbReference type="NCBIfam" id="TIGR00199">
    <property type="entry name" value="PncC_domain"/>
    <property type="match status" value="1"/>
</dbReference>
<dbReference type="Proteomes" id="UP000249557">
    <property type="component" value="Unassembled WGS sequence"/>
</dbReference>
<accession>A0A2W5A0P5</accession>
<proteinExistence type="predicted"/>
<organism evidence="2 3">
    <name type="scientific">Micavibrio aeruginosavorus</name>
    <dbReference type="NCBI Taxonomy" id="349221"/>
    <lineage>
        <taxon>Bacteria</taxon>
        <taxon>Pseudomonadati</taxon>
        <taxon>Bdellovibrionota</taxon>
        <taxon>Bdellovibrionia</taxon>
        <taxon>Bdellovibrionales</taxon>
        <taxon>Pseudobdellovibrionaceae</taxon>
        <taxon>Micavibrio</taxon>
    </lineage>
</organism>
<evidence type="ECO:0000313" key="3">
    <source>
        <dbReference type="Proteomes" id="UP000249557"/>
    </source>
</evidence>
<dbReference type="Pfam" id="PF02464">
    <property type="entry name" value="CinA"/>
    <property type="match status" value="1"/>
</dbReference>
<gene>
    <name evidence="2" type="ORF">DI626_02405</name>
</gene>
<reference evidence="2 3" key="1">
    <citation type="submission" date="2017-08" db="EMBL/GenBank/DDBJ databases">
        <title>Infants hospitalized years apart are colonized by the same room-sourced microbial strains.</title>
        <authorList>
            <person name="Brooks B."/>
            <person name="Olm M.R."/>
            <person name="Firek B.A."/>
            <person name="Baker R."/>
            <person name="Thomas B.C."/>
            <person name="Morowitz M.J."/>
            <person name="Banfield J.F."/>
        </authorList>
    </citation>
    <scope>NUCLEOTIDE SEQUENCE [LARGE SCALE GENOMIC DNA]</scope>
    <source>
        <strain evidence="2">S2_018_000_R2_104</strain>
    </source>
</reference>
<comment type="caution">
    <text evidence="2">The sequence shown here is derived from an EMBL/GenBank/DDBJ whole genome shotgun (WGS) entry which is preliminary data.</text>
</comment>
<dbReference type="AlphaFoldDB" id="A0A2W5A0P5"/>
<evidence type="ECO:0000259" key="1">
    <source>
        <dbReference type="Pfam" id="PF02464"/>
    </source>
</evidence>
<dbReference type="InterPro" id="IPR008136">
    <property type="entry name" value="CinA_C"/>
</dbReference>
<dbReference type="InterPro" id="IPR036653">
    <property type="entry name" value="CinA-like_C"/>
</dbReference>
<feature type="domain" description="CinA C-terminal" evidence="1">
    <location>
        <begin position="3"/>
        <end position="156"/>
    </location>
</feature>
<protein>
    <submittedName>
        <fullName evidence="2">Damage-inducible protein CinA</fullName>
    </submittedName>
</protein>
<name>A0A2W5A0P5_9BACT</name>
<dbReference type="Gene3D" id="3.90.950.20">
    <property type="entry name" value="CinA-like"/>
    <property type="match status" value="1"/>
</dbReference>
<dbReference type="SUPFAM" id="SSF142433">
    <property type="entry name" value="CinA-like"/>
    <property type="match status" value="1"/>
</dbReference>
<sequence>MHSLVEELSLLLLNKNLRLASAESCTGGMIAAAITDRAGSSALFERGFVTYANEAKIEELGVQSATIETYGAVSEQTAIEMAQGALKNSHADIAVSVTGIAGPGGGTDLKPVGLVYIGIAQHNKNAIAYKNNFDGDRRSIRQATVEKALELLIETLSTRAV</sequence>